<dbReference type="OrthoDB" id="9803483at2"/>
<keyword evidence="1" id="KW-0479">Metal-binding</keyword>
<dbReference type="STRING" id="1434232.MAIT1_01443"/>
<accession>A0A1Y2K0A7</accession>
<dbReference type="GO" id="GO:0051536">
    <property type="term" value="F:iron-sulfur cluster binding"/>
    <property type="evidence" value="ECO:0007669"/>
    <property type="project" value="UniProtKB-KW"/>
</dbReference>
<reference evidence="5 6" key="1">
    <citation type="journal article" date="2016" name="BMC Genomics">
        <title>Combined genomic and structural analyses of a cultured magnetotactic bacterium reveals its niche adaptation to a dynamic environment.</title>
        <authorList>
            <person name="Araujo A.C."/>
            <person name="Morillo V."/>
            <person name="Cypriano J."/>
            <person name="Teixeira L.C."/>
            <person name="Leao P."/>
            <person name="Lyra S."/>
            <person name="Almeida L.G."/>
            <person name="Bazylinski D.A."/>
            <person name="Vasconcellos A.T."/>
            <person name="Abreu F."/>
            <person name="Lins U."/>
        </authorList>
    </citation>
    <scope>NUCLEOTIDE SEQUENCE [LARGE SCALE GENOMIC DNA]</scope>
    <source>
        <strain evidence="5 6">IT-1</strain>
    </source>
</reference>
<keyword evidence="2" id="KW-0408">Iron</keyword>
<evidence type="ECO:0000256" key="3">
    <source>
        <dbReference type="ARBA" id="ARBA00023014"/>
    </source>
</evidence>
<proteinExistence type="predicted"/>
<dbReference type="AlphaFoldDB" id="A0A1Y2K0A7"/>
<dbReference type="Gene3D" id="3.20.20.100">
    <property type="entry name" value="NADP-dependent oxidoreductase domain"/>
    <property type="match status" value="1"/>
</dbReference>
<name>A0A1Y2K0A7_9PROT</name>
<comment type="caution">
    <text evidence="5">The sequence shown here is derived from an EMBL/GenBank/DDBJ whole genome shotgun (WGS) entry which is preliminary data.</text>
</comment>
<dbReference type="InterPro" id="IPR017900">
    <property type="entry name" value="4Fe4S_Fe_S_CS"/>
</dbReference>
<dbReference type="SUPFAM" id="SSF51430">
    <property type="entry name" value="NAD(P)-linked oxidoreductase"/>
    <property type="match status" value="1"/>
</dbReference>
<feature type="domain" description="4Fe-4S ferredoxin-type" evidence="4">
    <location>
        <begin position="351"/>
        <end position="379"/>
    </location>
</feature>
<dbReference type="PROSITE" id="PS51379">
    <property type="entry name" value="4FE4S_FER_2"/>
    <property type="match status" value="1"/>
</dbReference>
<sequence length="398" mass="44991">MIRNAHPHMRYRRFGKTNLQISVFTLGTMRFLHGWDKPADELPQDSLENSYEVIQTALDNGVNLIETAKGYVKSERLIGRALPRLTQKRDDYYLMSKAKPDADPEAMRRYVLESIENLGVEKLDLFAFHGINCERDFDNTFRPGGALDILNEMRREGLVDHIGFSTHGPPQLILRAIATGAFDFVNLHYYYFRRMNAGAIHLANALDMGVFIISPNDKGGHLYAAPEPLLQQTAPLHPVTFNERFILANPQIHTMSLGLSEPAHMDLHLKTLQTEGDAPFWSAAERSIDRRMQEAAAESALFACGHCVNCLPCPERINIPEVLRMAHLAQVHHMLPFGQTRYGEMDPNGVWFPGAAANICTRCNECLPRCPQNLNIPERLFAAHDQLFHADKQSNQPN</sequence>
<evidence type="ECO:0000256" key="1">
    <source>
        <dbReference type="ARBA" id="ARBA00022723"/>
    </source>
</evidence>
<dbReference type="RefSeq" id="WP_085442923.1">
    <property type="nucleotide sequence ID" value="NZ_LVJN01000020.1"/>
</dbReference>
<keyword evidence="6" id="KW-1185">Reference proteome</keyword>
<dbReference type="GO" id="GO:0046872">
    <property type="term" value="F:metal ion binding"/>
    <property type="evidence" value="ECO:0007669"/>
    <property type="project" value="UniProtKB-KW"/>
</dbReference>
<evidence type="ECO:0000256" key="2">
    <source>
        <dbReference type="ARBA" id="ARBA00023004"/>
    </source>
</evidence>
<gene>
    <name evidence="5" type="ORF">MAIT1_01443</name>
</gene>
<dbReference type="PROSITE" id="PS00198">
    <property type="entry name" value="4FE4S_FER_1"/>
    <property type="match status" value="1"/>
</dbReference>
<dbReference type="InterPro" id="IPR036812">
    <property type="entry name" value="NAD(P)_OxRdtase_dom_sf"/>
</dbReference>
<dbReference type="InterPro" id="IPR023210">
    <property type="entry name" value="NADP_OxRdtase_dom"/>
</dbReference>
<organism evidence="5 6">
    <name type="scientific">Magnetofaba australis IT-1</name>
    <dbReference type="NCBI Taxonomy" id="1434232"/>
    <lineage>
        <taxon>Bacteria</taxon>
        <taxon>Pseudomonadati</taxon>
        <taxon>Pseudomonadota</taxon>
        <taxon>Magnetococcia</taxon>
        <taxon>Magnetococcales</taxon>
        <taxon>Magnetococcaceae</taxon>
        <taxon>Magnetofaba</taxon>
    </lineage>
</organism>
<evidence type="ECO:0000259" key="4">
    <source>
        <dbReference type="PROSITE" id="PS51379"/>
    </source>
</evidence>
<dbReference type="Pfam" id="PF00248">
    <property type="entry name" value="Aldo_ket_red"/>
    <property type="match status" value="1"/>
</dbReference>
<dbReference type="PANTHER" id="PTHR43312">
    <property type="entry name" value="D-THREO-ALDOSE 1-DEHYDROGENASE"/>
    <property type="match status" value="1"/>
</dbReference>
<protein>
    <submittedName>
        <fullName evidence="5">Putative aldo/keto reductase</fullName>
    </submittedName>
</protein>
<dbReference type="EMBL" id="LVJN01000020">
    <property type="protein sequence ID" value="OSM01473.1"/>
    <property type="molecule type" value="Genomic_DNA"/>
</dbReference>
<dbReference type="Proteomes" id="UP000194003">
    <property type="component" value="Unassembled WGS sequence"/>
</dbReference>
<dbReference type="PANTHER" id="PTHR43312:SF2">
    <property type="entry name" value="OXIDOREDUCTASE"/>
    <property type="match status" value="1"/>
</dbReference>
<keyword evidence="3" id="KW-0411">Iron-sulfur</keyword>
<evidence type="ECO:0000313" key="6">
    <source>
        <dbReference type="Proteomes" id="UP000194003"/>
    </source>
</evidence>
<evidence type="ECO:0000313" key="5">
    <source>
        <dbReference type="EMBL" id="OSM01473.1"/>
    </source>
</evidence>
<dbReference type="InterPro" id="IPR017896">
    <property type="entry name" value="4Fe4S_Fe-S-bd"/>
</dbReference>
<dbReference type="InterPro" id="IPR053135">
    <property type="entry name" value="AKR2_Oxidoreductase"/>
</dbReference>
<dbReference type="CDD" id="cd19096">
    <property type="entry name" value="AKR_Fe-S_oxidoreductase"/>
    <property type="match status" value="1"/>
</dbReference>